<evidence type="ECO:0000313" key="3">
    <source>
        <dbReference type="EMBL" id="KLU98805.1"/>
    </source>
</evidence>
<evidence type="ECO:0000256" key="2">
    <source>
        <dbReference type="SAM" id="Phobius"/>
    </source>
</evidence>
<gene>
    <name evidence="3" type="ORF">ABT58_20510</name>
</gene>
<evidence type="ECO:0000313" key="4">
    <source>
        <dbReference type="Proteomes" id="UP000036426"/>
    </source>
</evidence>
<feature type="transmembrane region" description="Helical" evidence="2">
    <location>
        <begin position="6"/>
        <end position="30"/>
    </location>
</feature>
<dbReference type="Proteomes" id="UP000036426">
    <property type="component" value="Unassembled WGS sequence"/>
</dbReference>
<dbReference type="EMBL" id="LDOV01000042">
    <property type="protein sequence ID" value="KLU98805.1"/>
    <property type="molecule type" value="Genomic_DNA"/>
</dbReference>
<feature type="transmembrane region" description="Helical" evidence="2">
    <location>
        <begin position="42"/>
        <end position="72"/>
    </location>
</feature>
<keyword evidence="2" id="KW-0472">Membrane</keyword>
<dbReference type="OrthoDB" id="6402647at2"/>
<feature type="transmembrane region" description="Helical" evidence="2">
    <location>
        <begin position="84"/>
        <end position="105"/>
    </location>
</feature>
<feature type="region of interest" description="Disordered" evidence="1">
    <location>
        <begin position="113"/>
        <end position="145"/>
    </location>
</feature>
<dbReference type="RefSeq" id="WP_047876312.1">
    <property type="nucleotide sequence ID" value="NZ_BMYC01000029.1"/>
</dbReference>
<comment type="caution">
    <text evidence="3">The sequence shown here is derived from an EMBL/GenBank/DDBJ whole genome shotgun (WGS) entry which is preliminary data.</text>
</comment>
<protein>
    <submittedName>
        <fullName evidence="3">Uncharacterized protein</fullName>
    </submittedName>
</protein>
<organism evidence="3 4">
    <name type="scientific">Photobacterium aphoticum</name>
    <dbReference type="NCBI Taxonomy" id="754436"/>
    <lineage>
        <taxon>Bacteria</taxon>
        <taxon>Pseudomonadati</taxon>
        <taxon>Pseudomonadota</taxon>
        <taxon>Gammaproteobacteria</taxon>
        <taxon>Vibrionales</taxon>
        <taxon>Vibrionaceae</taxon>
        <taxon>Photobacterium</taxon>
    </lineage>
</organism>
<accession>A0A0J1GGX1</accession>
<keyword evidence="4" id="KW-1185">Reference proteome</keyword>
<keyword evidence="2" id="KW-1133">Transmembrane helix</keyword>
<dbReference type="PATRIC" id="fig|754436.4.peg.4318"/>
<sequence length="145" mass="17053">MQWLAIFAALGWTVLQFFVFMLSLNCGLGFIGYDPVKKRWMLVFYIVFVLMLASYVSLIILPFVSTGLFWYYSINIAAWGALKPALWCFAIWWGILFLFCTLLAASERMREQQDWSRHQKENEENKKDERSEEDKQNEDADTSSH</sequence>
<evidence type="ECO:0000256" key="1">
    <source>
        <dbReference type="SAM" id="MobiDB-lite"/>
    </source>
</evidence>
<proteinExistence type="predicted"/>
<keyword evidence="2" id="KW-0812">Transmembrane</keyword>
<name>A0A0J1GGX1_9GAMM</name>
<reference evidence="3 4" key="1">
    <citation type="submission" date="2015-05" db="EMBL/GenBank/DDBJ databases">
        <title>Photobacterium galathea sp. nov.</title>
        <authorList>
            <person name="Machado H."/>
            <person name="Gram L."/>
        </authorList>
    </citation>
    <scope>NUCLEOTIDE SEQUENCE [LARGE SCALE GENOMIC DNA]</scope>
    <source>
        <strain evidence="3 4">DSM 25995</strain>
    </source>
</reference>
<dbReference type="AlphaFoldDB" id="A0A0J1GGX1"/>